<accession>A0A8H6AQ00</accession>
<dbReference type="AlphaFoldDB" id="A0A8H6AQ00"/>
<organism evidence="2 3">
    <name type="scientific">Botrytis fragariae</name>
    <dbReference type="NCBI Taxonomy" id="1964551"/>
    <lineage>
        <taxon>Eukaryota</taxon>
        <taxon>Fungi</taxon>
        <taxon>Dikarya</taxon>
        <taxon>Ascomycota</taxon>
        <taxon>Pezizomycotina</taxon>
        <taxon>Leotiomycetes</taxon>
        <taxon>Helotiales</taxon>
        <taxon>Sclerotiniaceae</taxon>
        <taxon>Botrytis</taxon>
    </lineage>
</organism>
<name>A0A8H6AQ00_9HELO</name>
<reference evidence="2 3" key="1">
    <citation type="journal article" date="2020" name="Phytopathology">
        <title>A high-quality genome resource of Botrytis fragariae, a new and rapidly spreading fungal pathogen causing strawberry gray mold in the U.S.A.</title>
        <authorList>
            <person name="Wu Y."/>
            <person name="Saski C.A."/>
            <person name="Schnabel G."/>
            <person name="Xiao S."/>
            <person name="Hu M."/>
        </authorList>
    </citation>
    <scope>NUCLEOTIDE SEQUENCE [LARGE SCALE GENOMIC DNA]</scope>
    <source>
        <strain evidence="2 3">BVB16</strain>
    </source>
</reference>
<gene>
    <name evidence="2" type="ORF">Bfra_007755</name>
</gene>
<dbReference type="RefSeq" id="XP_037190187.1">
    <property type="nucleotide sequence ID" value="XM_037338124.1"/>
</dbReference>
<feature type="region of interest" description="Disordered" evidence="1">
    <location>
        <begin position="31"/>
        <end position="56"/>
    </location>
</feature>
<evidence type="ECO:0000313" key="2">
    <source>
        <dbReference type="EMBL" id="KAF5871240.1"/>
    </source>
</evidence>
<evidence type="ECO:0000256" key="1">
    <source>
        <dbReference type="SAM" id="MobiDB-lite"/>
    </source>
</evidence>
<dbReference type="EMBL" id="JABFCT010000012">
    <property type="protein sequence ID" value="KAF5871240.1"/>
    <property type="molecule type" value="Genomic_DNA"/>
</dbReference>
<keyword evidence="3" id="KW-1185">Reference proteome</keyword>
<sequence>MDDGKDQNAGVKRQKCCMYCYDEHVKVYSSKSRNHMKGENPDQMETNPMEKKVKSKPSLKVLEVVSVVNV</sequence>
<dbReference type="OrthoDB" id="10507926at2759"/>
<dbReference type="Proteomes" id="UP000531561">
    <property type="component" value="Unassembled WGS sequence"/>
</dbReference>
<proteinExistence type="predicted"/>
<dbReference type="GeneID" id="59261816"/>
<evidence type="ECO:0000313" key="3">
    <source>
        <dbReference type="Proteomes" id="UP000531561"/>
    </source>
</evidence>
<protein>
    <submittedName>
        <fullName evidence="2">Uncharacterized protein</fullName>
    </submittedName>
</protein>
<comment type="caution">
    <text evidence="2">The sequence shown here is derived from an EMBL/GenBank/DDBJ whole genome shotgun (WGS) entry which is preliminary data.</text>
</comment>